<dbReference type="AlphaFoldDB" id="A0A822Y309"/>
<name>A0A822Y309_NELNU</name>
<reference evidence="2 3" key="1">
    <citation type="journal article" date="2020" name="Mol. Biol. Evol.">
        <title>Distinct Expression and Methylation Patterns for Genes with Different Fates following a Single Whole-Genome Duplication in Flowering Plants.</title>
        <authorList>
            <person name="Shi T."/>
            <person name="Rahmani R.S."/>
            <person name="Gugger P.F."/>
            <person name="Wang M."/>
            <person name="Li H."/>
            <person name="Zhang Y."/>
            <person name="Li Z."/>
            <person name="Wang Q."/>
            <person name="Van de Peer Y."/>
            <person name="Marchal K."/>
            <person name="Chen J."/>
        </authorList>
    </citation>
    <scope>NUCLEOTIDE SEQUENCE [LARGE SCALE GENOMIC DNA]</scope>
    <source>
        <tissue evidence="2">Leaf</tissue>
    </source>
</reference>
<evidence type="ECO:0000313" key="2">
    <source>
        <dbReference type="EMBL" id="DAD26990.1"/>
    </source>
</evidence>
<evidence type="ECO:0000313" key="3">
    <source>
        <dbReference type="Proteomes" id="UP000607653"/>
    </source>
</evidence>
<proteinExistence type="predicted"/>
<gene>
    <name evidence="2" type="ORF">HUJ06_028458</name>
</gene>
<keyword evidence="3" id="KW-1185">Reference proteome</keyword>
<protein>
    <submittedName>
        <fullName evidence="2">Uncharacterized protein</fullName>
    </submittedName>
</protein>
<comment type="caution">
    <text evidence="2">The sequence shown here is derived from an EMBL/GenBank/DDBJ whole genome shotgun (WGS) entry which is preliminary data.</text>
</comment>
<organism evidence="2 3">
    <name type="scientific">Nelumbo nucifera</name>
    <name type="common">Sacred lotus</name>
    <dbReference type="NCBI Taxonomy" id="4432"/>
    <lineage>
        <taxon>Eukaryota</taxon>
        <taxon>Viridiplantae</taxon>
        <taxon>Streptophyta</taxon>
        <taxon>Embryophyta</taxon>
        <taxon>Tracheophyta</taxon>
        <taxon>Spermatophyta</taxon>
        <taxon>Magnoliopsida</taxon>
        <taxon>Proteales</taxon>
        <taxon>Nelumbonaceae</taxon>
        <taxon>Nelumbo</taxon>
    </lineage>
</organism>
<dbReference type="Proteomes" id="UP000607653">
    <property type="component" value="Unassembled WGS sequence"/>
</dbReference>
<accession>A0A822Y309</accession>
<sequence length="57" mass="6479">MPNQLPKMSQGIETHPDSTHTLREPHARAQYFAHCTLHEPSTARFTPLLVCVIDIQI</sequence>
<dbReference type="EMBL" id="DUZY01000002">
    <property type="protein sequence ID" value="DAD26990.1"/>
    <property type="molecule type" value="Genomic_DNA"/>
</dbReference>
<evidence type="ECO:0000256" key="1">
    <source>
        <dbReference type="SAM" id="MobiDB-lite"/>
    </source>
</evidence>
<feature type="region of interest" description="Disordered" evidence="1">
    <location>
        <begin position="1"/>
        <end position="22"/>
    </location>
</feature>